<dbReference type="HAMAP" id="MF_00214">
    <property type="entry name" value="AroD"/>
    <property type="match status" value="1"/>
</dbReference>
<protein>
    <recommendedName>
        <fullName evidence="4">3-dehydroquinate dehydratase</fullName>
        <shortName evidence="4">3-dehydroquinase</shortName>
        <ecNumber evidence="4">4.2.1.10</ecNumber>
    </recommendedName>
    <alternativeName>
        <fullName evidence="4">Type I DHQase</fullName>
    </alternativeName>
    <alternativeName>
        <fullName evidence="4">Type I dehydroquinase</fullName>
        <shortName evidence="4">DHQ1</shortName>
    </alternativeName>
</protein>
<dbReference type="PANTHER" id="PTHR43699:SF1">
    <property type="entry name" value="3-DEHYDROQUINATE DEHYDRATASE"/>
    <property type="match status" value="1"/>
</dbReference>
<name>A8MB04_CALMQ</name>
<dbReference type="InterPro" id="IPR050146">
    <property type="entry name" value="Type-I_3-dehydroquinase"/>
</dbReference>
<keyword evidence="4" id="KW-0057">Aromatic amino acid biosynthesis</keyword>
<comment type="function">
    <text evidence="4">Involved in the third step of the chorismate pathway, which leads to the biosynthesis of aromatic amino acids. Catalyzes the cis-dehydration of 3-dehydroquinate (DHQ) and introduces the first double bond of the aromatic ring to yield 3-dehydroshikimate.</text>
</comment>
<dbReference type="UniPathway" id="UPA00053">
    <property type="reaction ID" value="UER00086"/>
</dbReference>
<dbReference type="GO" id="GO:0008652">
    <property type="term" value="P:amino acid biosynthetic process"/>
    <property type="evidence" value="ECO:0007669"/>
    <property type="project" value="UniProtKB-KW"/>
</dbReference>
<dbReference type="GO" id="GO:0046279">
    <property type="term" value="P:3,4-dihydroxybenzoate biosynthetic process"/>
    <property type="evidence" value="ECO:0007669"/>
    <property type="project" value="UniProtKB-ARBA"/>
</dbReference>
<dbReference type="InterPro" id="IPR001381">
    <property type="entry name" value="DHquinase_I"/>
</dbReference>
<evidence type="ECO:0000256" key="1">
    <source>
        <dbReference type="ARBA" id="ARBA00001864"/>
    </source>
</evidence>
<dbReference type="Gene3D" id="3.20.20.70">
    <property type="entry name" value="Aldolase class I"/>
    <property type="match status" value="1"/>
</dbReference>
<dbReference type="NCBIfam" id="TIGR01093">
    <property type="entry name" value="aroD"/>
    <property type="match status" value="1"/>
</dbReference>
<dbReference type="GO" id="GO:0003855">
    <property type="term" value="F:3-dehydroquinate dehydratase activity"/>
    <property type="evidence" value="ECO:0007669"/>
    <property type="project" value="UniProtKB-UniRule"/>
</dbReference>
<feature type="binding site" evidence="4">
    <location>
        <position position="224"/>
    </location>
    <ligand>
        <name>3-dehydroquinate</name>
        <dbReference type="ChEBI" id="CHEBI:32364"/>
    </ligand>
</feature>
<dbReference type="STRING" id="397948.Cmaq_1815"/>
<feature type="binding site" evidence="4">
    <location>
        <position position="89"/>
    </location>
    <ligand>
        <name>3-dehydroquinate</name>
        <dbReference type="ChEBI" id="CHEBI:32364"/>
    </ligand>
</feature>
<evidence type="ECO:0000313" key="6">
    <source>
        <dbReference type="Proteomes" id="UP000001137"/>
    </source>
</evidence>
<feature type="active site" description="Proton donor/acceptor" evidence="4">
    <location>
        <position position="155"/>
    </location>
</feature>
<dbReference type="CDD" id="cd00502">
    <property type="entry name" value="DHQase_I"/>
    <property type="match status" value="1"/>
</dbReference>
<dbReference type="FunFam" id="3.20.20.70:FF:000047">
    <property type="entry name" value="3-dehydroquinate dehydratase"/>
    <property type="match status" value="1"/>
</dbReference>
<keyword evidence="3 4" id="KW-0704">Schiff base</keyword>
<keyword evidence="6" id="KW-1185">Reference proteome</keyword>
<sequence length="263" mass="29837">MFALRYTLEKAVNVHGIVFGDNNVIIAAPVISLKGFNDISEIVNIAKEKGIHILEIRYDYLLMENKDLSPSNILLQLNNLGFPYIFTFRSPREGGVYEIPDHLRLKMILDIIVKYKPTILDVELYVFKDPEMRYYASSILKYSKDEGIGLIVSYHDFNNTPDYDTLYRIGEEEAAVGADILKIATMARDFSDIITMLRVTHDLRAKLRKPLITLTMGERGKVGRVLTPIFGSDLVFVDLMGKSASGQIPLSHMLDFVRIMGEL</sequence>
<feature type="binding site" evidence="4">
    <location>
        <position position="247"/>
    </location>
    <ligand>
        <name>3-dehydroquinate</name>
        <dbReference type="ChEBI" id="CHEBI:32364"/>
    </ligand>
</feature>
<organism evidence="5 6">
    <name type="scientific">Caldivirga maquilingensis (strain ATCC 700844 / DSM 13496 / JCM 10307 / IC-167)</name>
    <dbReference type="NCBI Taxonomy" id="397948"/>
    <lineage>
        <taxon>Archaea</taxon>
        <taxon>Thermoproteota</taxon>
        <taxon>Thermoprotei</taxon>
        <taxon>Thermoproteales</taxon>
        <taxon>Thermoproteaceae</taxon>
        <taxon>Caldivirga</taxon>
    </lineage>
</organism>
<dbReference type="EC" id="4.2.1.10" evidence="4"/>
<evidence type="ECO:0000256" key="2">
    <source>
        <dbReference type="ARBA" id="ARBA00023239"/>
    </source>
</evidence>
<gene>
    <name evidence="4" type="primary">aroD</name>
    <name evidence="5" type="ordered locus">Cmaq_1815</name>
</gene>
<dbReference type="PANTHER" id="PTHR43699">
    <property type="entry name" value="3-DEHYDROQUINATE DEHYDRATASE"/>
    <property type="match status" value="1"/>
</dbReference>
<dbReference type="InterPro" id="IPR013785">
    <property type="entry name" value="Aldolase_TIM"/>
</dbReference>
<evidence type="ECO:0000256" key="3">
    <source>
        <dbReference type="ARBA" id="ARBA00023270"/>
    </source>
</evidence>
<comment type="catalytic activity">
    <reaction evidence="1 4">
        <text>3-dehydroquinate = 3-dehydroshikimate + H2O</text>
        <dbReference type="Rhea" id="RHEA:21096"/>
        <dbReference type="ChEBI" id="CHEBI:15377"/>
        <dbReference type="ChEBI" id="CHEBI:16630"/>
        <dbReference type="ChEBI" id="CHEBI:32364"/>
        <dbReference type="EC" id="4.2.1.10"/>
    </reaction>
</comment>
<feature type="binding site" evidence="4">
    <location>
        <begin position="55"/>
        <end position="57"/>
    </location>
    <ligand>
        <name>3-dehydroquinate</name>
        <dbReference type="ChEBI" id="CHEBI:32364"/>
    </ligand>
</feature>
<dbReference type="Proteomes" id="UP000001137">
    <property type="component" value="Chromosome"/>
</dbReference>
<feature type="binding site" evidence="4">
    <location>
        <position position="243"/>
    </location>
    <ligand>
        <name>3-dehydroquinate</name>
        <dbReference type="ChEBI" id="CHEBI:32364"/>
    </ligand>
</feature>
<comment type="subunit">
    <text evidence="4">Homodimer.</text>
</comment>
<dbReference type="GO" id="GO:0009073">
    <property type="term" value="P:aromatic amino acid family biosynthetic process"/>
    <property type="evidence" value="ECO:0007669"/>
    <property type="project" value="UniProtKB-KW"/>
</dbReference>
<evidence type="ECO:0000256" key="4">
    <source>
        <dbReference type="HAMAP-Rule" id="MF_00214"/>
    </source>
</evidence>
<dbReference type="SUPFAM" id="SSF51569">
    <property type="entry name" value="Aldolase"/>
    <property type="match status" value="1"/>
</dbReference>
<accession>A8MB04</accession>
<dbReference type="GO" id="GO:0009423">
    <property type="term" value="P:chorismate biosynthetic process"/>
    <property type="evidence" value="ECO:0007669"/>
    <property type="project" value="UniProtKB-UniRule"/>
</dbReference>
<dbReference type="EMBL" id="CP000852">
    <property type="protein sequence ID" value="ABW02633.1"/>
    <property type="molecule type" value="Genomic_DNA"/>
</dbReference>
<keyword evidence="4" id="KW-0028">Amino-acid biosynthesis</keyword>
<dbReference type="AlphaFoldDB" id="A8MB04"/>
<evidence type="ECO:0000313" key="5">
    <source>
        <dbReference type="EMBL" id="ABW02633.1"/>
    </source>
</evidence>
<comment type="pathway">
    <text evidence="4">Metabolic intermediate biosynthesis; chorismate biosynthesis; chorismate from D-erythrose 4-phosphate and phosphoenolpyruvate: step 3/7.</text>
</comment>
<dbReference type="Pfam" id="PF01487">
    <property type="entry name" value="DHquinase_I"/>
    <property type="match status" value="1"/>
</dbReference>
<proteinExistence type="inferred from homology"/>
<reference evidence="5 6" key="1">
    <citation type="submission" date="2007-10" db="EMBL/GenBank/DDBJ databases">
        <title>Complete sequence of Caldivirga maquilingensis IC-167.</title>
        <authorList>
            <consortium name="US DOE Joint Genome Institute"/>
            <person name="Copeland A."/>
            <person name="Lucas S."/>
            <person name="Lapidus A."/>
            <person name="Barry K."/>
            <person name="Glavina del Rio T."/>
            <person name="Dalin E."/>
            <person name="Tice H."/>
            <person name="Pitluck S."/>
            <person name="Saunders E."/>
            <person name="Brettin T."/>
            <person name="Bruce D."/>
            <person name="Detter J.C."/>
            <person name="Han C."/>
            <person name="Schmutz J."/>
            <person name="Larimer F."/>
            <person name="Land M."/>
            <person name="Hauser L."/>
            <person name="Kyrpides N."/>
            <person name="Ivanova N."/>
            <person name="Biddle J.F."/>
            <person name="Zhang Z."/>
            <person name="Fitz-Gibbon S.T."/>
            <person name="Lowe T.M."/>
            <person name="Saltikov C."/>
            <person name="House C.H."/>
            <person name="Richardson P."/>
        </authorList>
    </citation>
    <scope>NUCLEOTIDE SEQUENCE [LARGE SCALE GENOMIC DNA]</scope>
    <source>
        <strain evidence="6">ATCC 700844 / DSM 13496 / JCM 10307 / IC-167</strain>
    </source>
</reference>
<comment type="caution">
    <text evidence="4">Lacks conserved residue(s) required for the propagation of feature annotation.</text>
</comment>
<keyword evidence="2 4" id="KW-0456">Lyase</keyword>
<feature type="active site" description="Schiff-base intermediate with substrate" evidence="4">
    <location>
        <position position="182"/>
    </location>
</feature>
<dbReference type="HOGENOM" id="CLU_064444_0_0_2"/>
<dbReference type="KEGG" id="cma:Cmaq_1815"/>
<dbReference type="eggNOG" id="arCOG02097">
    <property type="taxonomic scope" value="Archaea"/>
</dbReference>
<comment type="similarity">
    <text evidence="4">Belongs to the type-I 3-dehydroquinase family.</text>
</comment>